<reference evidence="7" key="1">
    <citation type="submission" date="2016-10" db="EMBL/GenBank/DDBJ databases">
        <authorList>
            <person name="Varghese N."/>
            <person name="Submissions S."/>
        </authorList>
    </citation>
    <scope>NUCLEOTIDE SEQUENCE [LARGE SCALE GENOMIC DNA]</scope>
    <source>
        <strain evidence="7">DSM 46136</strain>
    </source>
</reference>
<dbReference type="EMBL" id="FPBA01000031">
    <property type="protein sequence ID" value="SFU05788.1"/>
    <property type="molecule type" value="Genomic_DNA"/>
</dbReference>
<dbReference type="AlphaFoldDB" id="A0A1I7D245"/>
<dbReference type="Proteomes" id="UP000199546">
    <property type="component" value="Unassembled WGS sequence"/>
</dbReference>
<evidence type="ECO:0000259" key="5">
    <source>
        <dbReference type="Pfam" id="PF00496"/>
    </source>
</evidence>
<comment type="similarity">
    <text evidence="1">Belongs to the bacterial solute-binding protein 5 family.</text>
</comment>
<dbReference type="STRING" id="1296565.SAMN05660657_05211"/>
<feature type="domain" description="Solute-binding protein family 5" evidence="5">
    <location>
        <begin position="94"/>
        <end position="426"/>
    </location>
</feature>
<keyword evidence="3" id="KW-0732">Signal</keyword>
<dbReference type="RefSeq" id="WP_093584245.1">
    <property type="nucleotide sequence ID" value="NZ_FPBA01000031.1"/>
</dbReference>
<dbReference type="InterPro" id="IPR039424">
    <property type="entry name" value="SBP_5"/>
</dbReference>
<dbReference type="Gene3D" id="3.10.105.10">
    <property type="entry name" value="Dipeptide-binding Protein, Domain 3"/>
    <property type="match status" value="1"/>
</dbReference>
<dbReference type="InterPro" id="IPR000914">
    <property type="entry name" value="SBP_5_dom"/>
</dbReference>
<dbReference type="InterPro" id="IPR030678">
    <property type="entry name" value="Peptide/Ni-bd"/>
</dbReference>
<evidence type="ECO:0000256" key="1">
    <source>
        <dbReference type="ARBA" id="ARBA00005695"/>
    </source>
</evidence>
<organism evidence="6 7">
    <name type="scientific">Geodermatophilus amargosae</name>
    <dbReference type="NCBI Taxonomy" id="1296565"/>
    <lineage>
        <taxon>Bacteria</taxon>
        <taxon>Bacillati</taxon>
        <taxon>Actinomycetota</taxon>
        <taxon>Actinomycetes</taxon>
        <taxon>Geodermatophilales</taxon>
        <taxon>Geodermatophilaceae</taxon>
        <taxon>Geodermatophilus</taxon>
    </lineage>
</organism>
<dbReference type="SUPFAM" id="SSF53850">
    <property type="entry name" value="Periplasmic binding protein-like II"/>
    <property type="match status" value="1"/>
</dbReference>
<dbReference type="GO" id="GO:0043190">
    <property type="term" value="C:ATP-binding cassette (ABC) transporter complex"/>
    <property type="evidence" value="ECO:0007669"/>
    <property type="project" value="InterPro"/>
</dbReference>
<keyword evidence="2" id="KW-0813">Transport</keyword>
<accession>A0A1I7D245</accession>
<dbReference type="PROSITE" id="PS51257">
    <property type="entry name" value="PROKAR_LIPOPROTEIN"/>
    <property type="match status" value="1"/>
</dbReference>
<dbReference type="PANTHER" id="PTHR30290">
    <property type="entry name" value="PERIPLASMIC BINDING COMPONENT OF ABC TRANSPORTER"/>
    <property type="match status" value="1"/>
</dbReference>
<gene>
    <name evidence="6" type="ORF">SAMN05660657_05211</name>
</gene>
<dbReference type="GO" id="GO:0042597">
    <property type="term" value="C:periplasmic space"/>
    <property type="evidence" value="ECO:0007669"/>
    <property type="project" value="UniProtKB-ARBA"/>
</dbReference>
<evidence type="ECO:0000256" key="2">
    <source>
        <dbReference type="ARBA" id="ARBA00022448"/>
    </source>
</evidence>
<evidence type="ECO:0000313" key="7">
    <source>
        <dbReference type="Proteomes" id="UP000199546"/>
    </source>
</evidence>
<feature type="region of interest" description="Disordered" evidence="4">
    <location>
        <begin position="32"/>
        <end position="51"/>
    </location>
</feature>
<evidence type="ECO:0000313" key="6">
    <source>
        <dbReference type="EMBL" id="SFU05788.1"/>
    </source>
</evidence>
<sequence>MLRNRRATARGRRGAVGLIVTGTLVLTACGGTSGGGSGSGSGSGSGETGDGVLTLGLENTLPGWDWRKQITAGHVGLEWRPVYDTLLRTNPDGTVEPNAAEEFSYNEDKTVLTLKLRDGMTFTDGKPVNAEAAKFSLEGFRDGGGVDSGRLRGITVDVVDDMTITLTLPAPNPGLVSQLGASAGQLVSPATLDNPATLDTQPIGSGPYIYNTAESVVGSKFVFDRNPDYWNPDDFAYDKIEFMVMPDETAQLNALASGQIDGAELSLASVQQAESSGSHVETFPNVWSGIYFTDRAGTQIPALADVRVRQAINMVFDRDAIVQAIWNGHGTANASIFGPGTSGYDEDLTDHYEYDVEAAKQLMEDAGYADGFDVTLPEVENYNQEYTAITVQQLAELNIRATPVSIPRQESIPRIVGGEFPMFVYKLPVNPEVEQVTNYVRPQGSFNPLHNEDPALNDLLAQWAVADPDEAGDIYQQINEFLVENAWFAPFGNPDVTWAFNDTVTVSGTIGTTPPLYAFGPME</sequence>
<dbReference type="Pfam" id="PF00496">
    <property type="entry name" value="SBP_bac_5"/>
    <property type="match status" value="1"/>
</dbReference>
<name>A0A1I7D245_9ACTN</name>
<dbReference type="OrthoDB" id="9803988at2"/>
<evidence type="ECO:0000256" key="4">
    <source>
        <dbReference type="SAM" id="MobiDB-lite"/>
    </source>
</evidence>
<dbReference type="PIRSF" id="PIRSF002741">
    <property type="entry name" value="MppA"/>
    <property type="match status" value="1"/>
</dbReference>
<dbReference type="PANTHER" id="PTHR30290:SF9">
    <property type="entry name" value="OLIGOPEPTIDE-BINDING PROTEIN APPA"/>
    <property type="match status" value="1"/>
</dbReference>
<dbReference type="Gene3D" id="3.40.190.10">
    <property type="entry name" value="Periplasmic binding protein-like II"/>
    <property type="match status" value="1"/>
</dbReference>
<dbReference type="GO" id="GO:1904680">
    <property type="term" value="F:peptide transmembrane transporter activity"/>
    <property type="evidence" value="ECO:0007669"/>
    <property type="project" value="TreeGrafter"/>
</dbReference>
<dbReference type="GO" id="GO:0015833">
    <property type="term" value="P:peptide transport"/>
    <property type="evidence" value="ECO:0007669"/>
    <property type="project" value="TreeGrafter"/>
</dbReference>
<evidence type="ECO:0000256" key="3">
    <source>
        <dbReference type="ARBA" id="ARBA00022729"/>
    </source>
</evidence>
<proteinExistence type="inferred from homology"/>
<feature type="compositionally biased region" description="Gly residues" evidence="4">
    <location>
        <begin position="32"/>
        <end position="49"/>
    </location>
</feature>
<keyword evidence="7" id="KW-1185">Reference proteome</keyword>
<protein>
    <submittedName>
        <fullName evidence="6">Peptide/nickel transport system substrate-binding protein</fullName>
    </submittedName>
</protein>